<dbReference type="AlphaFoldDB" id="A0A7L2IV39"/>
<keyword evidence="5" id="KW-0436">Ligase</keyword>
<name>A0A7L2IV39_9PICI</name>
<dbReference type="PROSITE" id="PS51805">
    <property type="entry name" value="EPHD"/>
    <property type="match status" value="1"/>
</dbReference>
<protein>
    <submittedName>
        <fullName evidence="5">G2E3 ligase</fullName>
    </submittedName>
</protein>
<evidence type="ECO:0000256" key="2">
    <source>
        <dbReference type="ARBA" id="ARBA00022771"/>
    </source>
</evidence>
<feature type="non-terminal residue" evidence="5">
    <location>
        <position position="1"/>
    </location>
</feature>
<keyword evidence="2" id="KW-0863">Zinc-finger</keyword>
<dbReference type="InterPro" id="IPR051188">
    <property type="entry name" value="PHD-type_Zinc_Finger"/>
</dbReference>
<keyword evidence="1" id="KW-0479">Metal-binding</keyword>
<evidence type="ECO:0000313" key="6">
    <source>
        <dbReference type="Proteomes" id="UP000536381"/>
    </source>
</evidence>
<dbReference type="PANTHER" id="PTHR12420">
    <property type="entry name" value="PHD FINGER PROTEIN"/>
    <property type="match status" value="1"/>
</dbReference>
<evidence type="ECO:0000313" key="5">
    <source>
        <dbReference type="EMBL" id="NXR14842.1"/>
    </source>
</evidence>
<accession>A0A7L2IV39</accession>
<organism evidence="5 6">
    <name type="scientific">Semnornis frantzii</name>
    <dbReference type="NCBI Taxonomy" id="91796"/>
    <lineage>
        <taxon>Eukaryota</taxon>
        <taxon>Metazoa</taxon>
        <taxon>Chordata</taxon>
        <taxon>Craniata</taxon>
        <taxon>Vertebrata</taxon>
        <taxon>Euteleostomi</taxon>
        <taxon>Archelosauria</taxon>
        <taxon>Archosauria</taxon>
        <taxon>Dinosauria</taxon>
        <taxon>Saurischia</taxon>
        <taxon>Theropoda</taxon>
        <taxon>Coelurosauria</taxon>
        <taxon>Aves</taxon>
        <taxon>Neognathae</taxon>
        <taxon>Neoaves</taxon>
        <taxon>Telluraves</taxon>
        <taxon>Coraciimorphae</taxon>
        <taxon>Piciformes</taxon>
        <taxon>Ramphastidae</taxon>
        <taxon>Semnornis</taxon>
    </lineage>
</organism>
<keyword evidence="3" id="KW-0862">Zinc</keyword>
<dbReference type="InterPro" id="IPR034732">
    <property type="entry name" value="EPHD"/>
</dbReference>
<dbReference type="EMBL" id="VWYK01114444">
    <property type="protein sequence ID" value="NXR14842.1"/>
    <property type="molecule type" value="Genomic_DNA"/>
</dbReference>
<proteinExistence type="predicted"/>
<evidence type="ECO:0000259" key="4">
    <source>
        <dbReference type="PROSITE" id="PS51805"/>
    </source>
</evidence>
<dbReference type="PANTHER" id="PTHR12420:SF47">
    <property type="entry name" value="PHD FINGER PROTEIN 7"/>
    <property type="match status" value="1"/>
</dbReference>
<dbReference type="GO" id="GO:0008270">
    <property type="term" value="F:zinc ion binding"/>
    <property type="evidence" value="ECO:0007669"/>
    <property type="project" value="UniProtKB-KW"/>
</dbReference>
<comment type="caution">
    <text evidence="5">The sequence shown here is derived from an EMBL/GenBank/DDBJ whole genome shotgun (WGS) entry which is preliminary data.</text>
</comment>
<dbReference type="Proteomes" id="UP000536381">
    <property type="component" value="Unassembled WGS sequence"/>
</dbReference>
<gene>
    <name evidence="5" type="primary">G2e3_1</name>
    <name evidence="5" type="ORF">SEMFRA_R10886</name>
</gene>
<dbReference type="OrthoDB" id="512616at2759"/>
<evidence type="ECO:0000256" key="1">
    <source>
        <dbReference type="ARBA" id="ARBA00022723"/>
    </source>
</evidence>
<reference evidence="5 6" key="1">
    <citation type="submission" date="2019-09" db="EMBL/GenBank/DDBJ databases">
        <title>Bird 10,000 Genomes (B10K) Project - Family phase.</title>
        <authorList>
            <person name="Zhang G."/>
        </authorList>
    </citation>
    <scope>NUCLEOTIDE SEQUENCE [LARGE SCALE GENOMIC DNA]</scope>
    <source>
        <strain evidence="5">B10K-DU-001-42</strain>
        <tissue evidence="5">Muscle</tissue>
    </source>
</reference>
<evidence type="ECO:0000256" key="3">
    <source>
        <dbReference type="ARBA" id="ARBA00022833"/>
    </source>
</evidence>
<feature type="non-terminal residue" evidence="5">
    <location>
        <position position="146"/>
    </location>
</feature>
<sequence>ERYYVCGRRGAAIACCNPRCEWRFYLPGAVRARCLMQYYGRYSTTHLAHPFALPHKEYCSHHCLRQAMVRDPEPGTECLLCLEALSQRKSFRIMGSPACQHVWFHGSCVQGHALCAGSSAFQCMLYRDKEDFRAEMLFMDICIPVR</sequence>
<dbReference type="GO" id="GO:0005634">
    <property type="term" value="C:nucleus"/>
    <property type="evidence" value="ECO:0007669"/>
    <property type="project" value="TreeGrafter"/>
</dbReference>
<feature type="domain" description="PHD-type" evidence="4">
    <location>
        <begin position="1"/>
        <end position="50"/>
    </location>
</feature>
<dbReference type="GO" id="GO:0016874">
    <property type="term" value="F:ligase activity"/>
    <property type="evidence" value="ECO:0007669"/>
    <property type="project" value="UniProtKB-KW"/>
</dbReference>
<keyword evidence="6" id="KW-1185">Reference proteome</keyword>